<dbReference type="Proteomes" id="UP000007754">
    <property type="component" value="Unplaced"/>
</dbReference>
<proteinExistence type="predicted"/>
<reference evidence="3" key="2">
    <citation type="submission" date="2025-09" db="UniProtKB">
        <authorList>
            <consortium name="Ensembl"/>
        </authorList>
    </citation>
    <scope>IDENTIFICATION</scope>
</reference>
<protein>
    <submittedName>
        <fullName evidence="3">Uncharacterized protein</fullName>
    </submittedName>
</protein>
<dbReference type="AlphaFoldDB" id="A0A674HKI5"/>
<keyword evidence="1" id="KW-0175">Coiled coil</keyword>
<evidence type="ECO:0000313" key="3">
    <source>
        <dbReference type="Ensembl" id="ENSTGUP00000035055.1"/>
    </source>
</evidence>
<dbReference type="Ensembl" id="ENSTGUT00000035125.1">
    <property type="protein sequence ID" value="ENSTGUP00000035055.1"/>
    <property type="gene ID" value="ENSTGUG00000021549.1"/>
</dbReference>
<reference evidence="3" key="1">
    <citation type="submission" date="2025-08" db="UniProtKB">
        <authorList>
            <consortium name="Ensembl"/>
        </authorList>
    </citation>
    <scope>IDENTIFICATION</scope>
</reference>
<evidence type="ECO:0000256" key="2">
    <source>
        <dbReference type="SAM" id="MobiDB-lite"/>
    </source>
</evidence>
<name>A0A674HKI5_TAEGU</name>
<dbReference type="GeneTree" id="ENSGT00730000114515"/>
<dbReference type="InParanoid" id="A0A674HKI5"/>
<feature type="region of interest" description="Disordered" evidence="2">
    <location>
        <begin position="90"/>
        <end position="110"/>
    </location>
</feature>
<accession>A0A674HKI5</accession>
<feature type="coiled-coil region" evidence="1">
    <location>
        <begin position="45"/>
        <end position="79"/>
    </location>
</feature>
<evidence type="ECO:0000313" key="4">
    <source>
        <dbReference type="Proteomes" id="UP000007754"/>
    </source>
</evidence>
<sequence length="364" mass="41298">MDNVVDRVCSLQHDTKFKLGKNKTILCSVLGACLTAAVETCFQGRSEQETIIDFLQNLVEILQKQLHEERNEKHPLRNENYALRAALTEEHVNKSHNADSSIDPEEKETPHNKQIYPHKELEATNNCGEHCWPHLRPLIKTEYNYLSDDDLEPHITTKHVPCPATALAELKKEYGHLPHESETEYVFRVSLTGGNQIKLTEQEASGSWGHSVFLTTGDKRDSWSLTQHVAFWARRTSPLERGDPEVIVNTPDQLLESVHKAAYLPMINEKKLIPGFESPMQLPVKPEIMTLLICGLPESLKPTAILPKKTTAAVSPAERPDRFPNNQNDPFVPLYDSLRKGVKWDWTPSQEKALQLLIFEATAH</sequence>
<keyword evidence="4" id="KW-1185">Reference proteome</keyword>
<organism evidence="3 4">
    <name type="scientific">Taeniopygia guttata</name>
    <name type="common">Zebra finch</name>
    <name type="synonym">Poephila guttata</name>
    <dbReference type="NCBI Taxonomy" id="59729"/>
    <lineage>
        <taxon>Eukaryota</taxon>
        <taxon>Metazoa</taxon>
        <taxon>Chordata</taxon>
        <taxon>Craniata</taxon>
        <taxon>Vertebrata</taxon>
        <taxon>Euteleostomi</taxon>
        <taxon>Archelosauria</taxon>
        <taxon>Archosauria</taxon>
        <taxon>Dinosauria</taxon>
        <taxon>Saurischia</taxon>
        <taxon>Theropoda</taxon>
        <taxon>Coelurosauria</taxon>
        <taxon>Aves</taxon>
        <taxon>Neognathae</taxon>
        <taxon>Neoaves</taxon>
        <taxon>Telluraves</taxon>
        <taxon>Australaves</taxon>
        <taxon>Passeriformes</taxon>
        <taxon>Passeroidea</taxon>
        <taxon>Estrildidae</taxon>
        <taxon>Estrildinae</taxon>
        <taxon>Taeniopygia</taxon>
    </lineage>
</organism>
<evidence type="ECO:0000256" key="1">
    <source>
        <dbReference type="SAM" id="Coils"/>
    </source>
</evidence>